<accession>A0A0H5RAQ1</accession>
<feature type="non-terminal residue" evidence="2">
    <location>
        <position position="1"/>
    </location>
</feature>
<protein>
    <submittedName>
        <fullName evidence="2">Uncharacterized protein</fullName>
    </submittedName>
</protein>
<evidence type="ECO:0000313" key="2">
    <source>
        <dbReference type="EMBL" id="CRZ05549.1"/>
    </source>
</evidence>
<feature type="compositionally biased region" description="Polar residues" evidence="1">
    <location>
        <begin position="1"/>
        <end position="17"/>
    </location>
</feature>
<feature type="region of interest" description="Disordered" evidence="1">
    <location>
        <begin position="442"/>
        <end position="483"/>
    </location>
</feature>
<feature type="non-terminal residue" evidence="2">
    <location>
        <position position="528"/>
    </location>
</feature>
<feature type="region of interest" description="Disordered" evidence="1">
    <location>
        <begin position="1"/>
        <end position="41"/>
    </location>
</feature>
<organism evidence="2">
    <name type="scientific">Spongospora subterranea</name>
    <dbReference type="NCBI Taxonomy" id="70186"/>
    <lineage>
        <taxon>Eukaryota</taxon>
        <taxon>Sar</taxon>
        <taxon>Rhizaria</taxon>
        <taxon>Endomyxa</taxon>
        <taxon>Phytomyxea</taxon>
        <taxon>Plasmodiophorida</taxon>
        <taxon>Plasmodiophoridae</taxon>
        <taxon>Spongospora</taxon>
    </lineage>
</organism>
<evidence type="ECO:0000256" key="1">
    <source>
        <dbReference type="SAM" id="MobiDB-lite"/>
    </source>
</evidence>
<dbReference type="EMBL" id="HACM01005107">
    <property type="protein sequence ID" value="CRZ05549.1"/>
    <property type="molecule type" value="Transcribed_RNA"/>
</dbReference>
<proteinExistence type="predicted"/>
<name>A0A0H5RAQ1_9EUKA</name>
<reference evidence="2" key="1">
    <citation type="submission" date="2015-04" db="EMBL/GenBank/DDBJ databases">
        <title>The genome sequence of the plant pathogenic Rhizarian Plasmodiophora brassicae reveals insights in its biotrophic life cycle and the origin of chitin synthesis.</title>
        <authorList>
            <person name="Schwelm A."/>
            <person name="Fogelqvist J."/>
            <person name="Knaust A."/>
            <person name="Julke S."/>
            <person name="Lilja T."/>
            <person name="Dhandapani V."/>
            <person name="Bonilla-Rosso G."/>
            <person name="Karlsson M."/>
            <person name="Shevchenko A."/>
            <person name="Choi S.R."/>
            <person name="Kim H.G."/>
            <person name="Park J.Y."/>
            <person name="Lim Y.P."/>
            <person name="Ludwig-Muller J."/>
            <person name="Dixelius C."/>
        </authorList>
    </citation>
    <scope>NUCLEOTIDE SEQUENCE</scope>
    <source>
        <tissue evidence="2">Potato root galls</tissue>
    </source>
</reference>
<dbReference type="AlphaFoldDB" id="A0A0H5RAQ1"/>
<sequence length="528" mass="57474">TSTCSESITATGNSNDQAPIESVSPTSTSSESITAMGNSNDQEPFEFVSAVSSNLKLMADMDTATSRNSIASNFLIPESETHVAGELPASPDFSLAETSSVFPVSPGSDVMLLNVAPTIKFGDFEESSASLGETKADDVALLGISKLFIGCKSSLTNPQNASLSEPCEEYLEIYRVKSFSPEPTRPERKLRSSTDDSLQNTVDVSAFIAAQNNLAVNGPATIETGSKEFASASIVKTHATNRARSAVFSRQTRSTCVSPDARPHTARQKIVAALDRSFASLSFSRPITSKNTTVVNDANGKILNHSRLQQHEVFSKAARGGFVHIEDPASQSATFPVCTAASLEGYNVSLNKYSLQVDGPRYRADHCIRTEHVEMEQCVSEFECKARQHTDEQACTNFKSAEQCSNSTTQRLMAPKTQQLSDQEVHLRKKKQSEESRKCVPCFPDDNLDHIDDQPTENGNGEAGDENIANTLSGESGPQYPFEHPKFWKTEIIRAGDDAPSLDKMMQPPANKFECETKKEQIDEVPIM</sequence>
<feature type="compositionally biased region" description="Low complexity" evidence="1">
    <location>
        <begin position="19"/>
        <end position="33"/>
    </location>
</feature>